<proteinExistence type="predicted"/>
<sequence>MVELPTPIDLNKAIMAGIGETLREVMLSPRTHCVPHKKPKTGFKSADLVLYAHDRTELELRLHTQEGGAYVITAADNHISQHCKEYIEAFFRGYSETPADEKWQYLSKFGNCKYSLATSIPTPPQD</sequence>
<name>A0A8S5UG85_9CAUD</name>
<dbReference type="EMBL" id="BK016086">
    <property type="protein sequence ID" value="DAF93444.1"/>
    <property type="molecule type" value="Genomic_DNA"/>
</dbReference>
<protein>
    <submittedName>
        <fullName evidence="1">Uncharacterized protein</fullName>
    </submittedName>
</protein>
<reference evidence="1" key="1">
    <citation type="journal article" date="2021" name="Proc. Natl. Acad. Sci. U.S.A.">
        <title>A Catalog of Tens of Thousands of Viruses from Human Metagenomes Reveals Hidden Associations with Chronic Diseases.</title>
        <authorList>
            <person name="Tisza M.J."/>
            <person name="Buck C.B."/>
        </authorList>
    </citation>
    <scope>NUCLEOTIDE SEQUENCE</scope>
    <source>
        <strain evidence="1">Ctshb19</strain>
    </source>
</reference>
<accession>A0A8S5UG85</accession>
<organism evidence="1">
    <name type="scientific">Myoviridae sp. ctshb19</name>
    <dbReference type="NCBI Taxonomy" id="2825194"/>
    <lineage>
        <taxon>Viruses</taxon>
        <taxon>Duplodnaviria</taxon>
        <taxon>Heunggongvirae</taxon>
        <taxon>Uroviricota</taxon>
        <taxon>Caudoviricetes</taxon>
    </lineage>
</organism>
<evidence type="ECO:0000313" key="1">
    <source>
        <dbReference type="EMBL" id="DAF93444.1"/>
    </source>
</evidence>